<reference evidence="2 3" key="1">
    <citation type="submission" date="2015-08" db="EMBL/GenBank/DDBJ databases">
        <authorList>
            <person name="Babu N.S."/>
            <person name="Beckwith C.J."/>
            <person name="Beseler K.G."/>
            <person name="Brison A."/>
            <person name="Carone J.V."/>
            <person name="Caskin T.P."/>
            <person name="Diamond M."/>
            <person name="Durham M.E."/>
            <person name="Foxe J.M."/>
            <person name="Go M."/>
            <person name="Henderson B.A."/>
            <person name="Jones I.B."/>
            <person name="McGettigan J.A."/>
            <person name="Micheletti S.J."/>
            <person name="Nasrallah M.E."/>
            <person name="Ortiz D."/>
            <person name="Piller C.R."/>
            <person name="Privatt S.R."/>
            <person name="Schneider S.L."/>
            <person name="Sharp S."/>
            <person name="Smith T.C."/>
            <person name="Stanton J.D."/>
            <person name="Ullery H.E."/>
            <person name="Wilson R.J."/>
            <person name="Serrano M.G."/>
            <person name="Buck G."/>
            <person name="Lee V."/>
            <person name="Wang Y."/>
            <person name="Carvalho R."/>
            <person name="Voegtly L."/>
            <person name="Shi R."/>
            <person name="Duckworth R."/>
            <person name="Johnson A."/>
            <person name="Loviza R."/>
            <person name="Walstead R."/>
            <person name="Shah Z."/>
            <person name="Kiflezghi M."/>
            <person name="Wade K."/>
            <person name="Ball S.L."/>
            <person name="Bradley K.W."/>
            <person name="Asai D.J."/>
            <person name="Bowman C.A."/>
            <person name="Russell D.A."/>
            <person name="Pope W.H."/>
            <person name="Jacobs-Sera D."/>
            <person name="Hendrix R.W."/>
            <person name="Hatfull G.F."/>
        </authorList>
    </citation>
    <scope>NUCLEOTIDE SEQUENCE [LARGE SCALE GENOMIC DNA]</scope>
    <source>
        <strain evidence="2 3">DSM 27648</strain>
    </source>
</reference>
<dbReference type="STRING" id="1391654.AKJ09_09513"/>
<dbReference type="PROSITE" id="PS51257">
    <property type="entry name" value="PROKAR_LIPOPROTEIN"/>
    <property type="match status" value="1"/>
</dbReference>
<dbReference type="RefSeq" id="WP_146653709.1">
    <property type="nucleotide sequence ID" value="NZ_CP012333.1"/>
</dbReference>
<dbReference type="OrthoDB" id="5522667at2"/>
<accession>A0A0K1QBQ9</accession>
<evidence type="ECO:0000256" key="1">
    <source>
        <dbReference type="SAM" id="MobiDB-lite"/>
    </source>
</evidence>
<dbReference type="KEGG" id="llu:AKJ09_09513"/>
<protein>
    <submittedName>
        <fullName evidence="2">Tryptophan synthase alpha chain</fullName>
    </submittedName>
</protein>
<keyword evidence="3" id="KW-1185">Reference proteome</keyword>
<gene>
    <name evidence="2" type="ORF">AKJ09_09513</name>
</gene>
<feature type="compositionally biased region" description="Low complexity" evidence="1">
    <location>
        <begin position="42"/>
        <end position="51"/>
    </location>
</feature>
<evidence type="ECO:0000313" key="2">
    <source>
        <dbReference type="EMBL" id="AKV02850.1"/>
    </source>
</evidence>
<evidence type="ECO:0000313" key="3">
    <source>
        <dbReference type="Proteomes" id="UP000064967"/>
    </source>
</evidence>
<organism evidence="2 3">
    <name type="scientific">Labilithrix luteola</name>
    <dbReference type="NCBI Taxonomy" id="1391654"/>
    <lineage>
        <taxon>Bacteria</taxon>
        <taxon>Pseudomonadati</taxon>
        <taxon>Myxococcota</taxon>
        <taxon>Polyangia</taxon>
        <taxon>Polyangiales</taxon>
        <taxon>Labilitrichaceae</taxon>
        <taxon>Labilithrix</taxon>
    </lineage>
</organism>
<proteinExistence type="predicted"/>
<feature type="region of interest" description="Disordered" evidence="1">
    <location>
        <begin position="39"/>
        <end position="61"/>
    </location>
</feature>
<sequence length="322" mass="31629">MNRSQLLCFGSLWAAGAFLFGIGCNAILDNNEGVLVVTDASGTEPPGTGEPAPVDEDSGGQTGPLACSADQHICVDVCVSPDDPAYGCGADTCDACPTPHATAICQNGACAVGACEAGHADCNQRPDDGCETDLSKPESCGACGTVCPASTPMCAAVDGQPGTFHCATGCSAGAPFRCGTTCIDPNANVDNCGVCNKKCPEVANGTRSCKMGVCAFTCNAPFHACGAACAAENDPSACGAACTVCATPPNGKPTCTGGACGVECTPGFGNCDANALNGCEADFATDALNCGGCGKLCVGTCVGGVCEKPVADAGMPDGRVAR</sequence>
<dbReference type="Proteomes" id="UP000064967">
    <property type="component" value="Chromosome"/>
</dbReference>
<name>A0A0K1QBQ9_9BACT</name>
<dbReference type="EMBL" id="CP012333">
    <property type="protein sequence ID" value="AKV02850.1"/>
    <property type="molecule type" value="Genomic_DNA"/>
</dbReference>
<dbReference type="AlphaFoldDB" id="A0A0K1QBQ9"/>